<evidence type="ECO:0000256" key="2">
    <source>
        <dbReference type="ARBA" id="ARBA00008891"/>
    </source>
</evidence>
<feature type="domain" description="Pectinesterase catalytic" evidence="7">
    <location>
        <begin position="205"/>
        <end position="396"/>
    </location>
</feature>
<dbReference type="EMBL" id="JAQGDS010000006">
    <property type="protein sequence ID" value="KAJ6259844.1"/>
    <property type="molecule type" value="Genomic_DNA"/>
</dbReference>
<evidence type="ECO:0000259" key="7">
    <source>
        <dbReference type="Pfam" id="PF01095"/>
    </source>
</evidence>
<evidence type="ECO:0000256" key="5">
    <source>
        <dbReference type="ARBA" id="ARBA00023085"/>
    </source>
</evidence>
<dbReference type="InterPro" id="IPR012334">
    <property type="entry name" value="Pectin_lyas_fold"/>
</dbReference>
<name>A0AAD6IW95_DREDA</name>
<keyword evidence="5" id="KW-0063">Aspartyl esterase</keyword>
<dbReference type="PANTHER" id="PTHR31321:SF137">
    <property type="entry name" value="PECTIN METHYL ESTERASE (EUROFUNG)"/>
    <property type="match status" value="1"/>
</dbReference>
<comment type="similarity">
    <text evidence="2">Belongs to the pectinesterase family.</text>
</comment>
<dbReference type="InterPro" id="IPR011050">
    <property type="entry name" value="Pectin_lyase_fold/virulence"/>
</dbReference>
<gene>
    <name evidence="8" type="ORF">Dda_5486</name>
</gene>
<protein>
    <recommendedName>
        <fullName evidence="3">pectinesterase</fullName>
        <ecNumber evidence="3">3.1.1.11</ecNumber>
    </recommendedName>
</protein>
<dbReference type="Gene3D" id="2.160.20.10">
    <property type="entry name" value="Single-stranded right-handed beta-helix, Pectin lyase-like"/>
    <property type="match status" value="1"/>
</dbReference>
<dbReference type="Pfam" id="PF01095">
    <property type="entry name" value="Pectinesterase"/>
    <property type="match status" value="1"/>
</dbReference>
<comment type="pathway">
    <text evidence="1">Glycan metabolism; pectin degradation; 2-dehydro-3-deoxy-D-gluconate from pectin: step 1/5.</text>
</comment>
<accession>A0AAD6IW95</accession>
<feature type="chain" id="PRO_5042045813" description="pectinesterase" evidence="6">
    <location>
        <begin position="22"/>
        <end position="445"/>
    </location>
</feature>
<evidence type="ECO:0000256" key="3">
    <source>
        <dbReference type="ARBA" id="ARBA00013229"/>
    </source>
</evidence>
<keyword evidence="9" id="KW-1185">Reference proteome</keyword>
<dbReference type="SUPFAM" id="SSF51126">
    <property type="entry name" value="Pectin lyase-like"/>
    <property type="match status" value="1"/>
</dbReference>
<dbReference type="PANTHER" id="PTHR31321">
    <property type="entry name" value="ACYL-COA THIOESTER HYDROLASE YBHC-RELATED"/>
    <property type="match status" value="1"/>
</dbReference>
<evidence type="ECO:0000313" key="8">
    <source>
        <dbReference type="EMBL" id="KAJ6259844.1"/>
    </source>
</evidence>
<dbReference type="GO" id="GO:0030599">
    <property type="term" value="F:pectinesterase activity"/>
    <property type="evidence" value="ECO:0007669"/>
    <property type="project" value="UniProtKB-EC"/>
</dbReference>
<organism evidence="8 9">
    <name type="scientific">Drechslerella dactyloides</name>
    <name type="common">Nematode-trapping fungus</name>
    <name type="synonym">Arthrobotrys dactyloides</name>
    <dbReference type="NCBI Taxonomy" id="74499"/>
    <lineage>
        <taxon>Eukaryota</taxon>
        <taxon>Fungi</taxon>
        <taxon>Dikarya</taxon>
        <taxon>Ascomycota</taxon>
        <taxon>Pezizomycotina</taxon>
        <taxon>Orbiliomycetes</taxon>
        <taxon>Orbiliales</taxon>
        <taxon>Orbiliaceae</taxon>
        <taxon>Drechslerella</taxon>
    </lineage>
</organism>
<feature type="signal peptide" evidence="6">
    <location>
        <begin position="1"/>
        <end position="21"/>
    </location>
</feature>
<keyword evidence="6" id="KW-0732">Signal</keyword>
<evidence type="ECO:0000256" key="6">
    <source>
        <dbReference type="SAM" id="SignalP"/>
    </source>
</evidence>
<dbReference type="Proteomes" id="UP001221413">
    <property type="component" value="Unassembled WGS sequence"/>
</dbReference>
<evidence type="ECO:0000256" key="1">
    <source>
        <dbReference type="ARBA" id="ARBA00005184"/>
    </source>
</evidence>
<dbReference type="GO" id="GO:0045490">
    <property type="term" value="P:pectin catabolic process"/>
    <property type="evidence" value="ECO:0007669"/>
    <property type="project" value="TreeGrafter"/>
</dbReference>
<proteinExistence type="inferred from homology"/>
<evidence type="ECO:0000256" key="4">
    <source>
        <dbReference type="ARBA" id="ARBA00022801"/>
    </source>
</evidence>
<keyword evidence="4" id="KW-0378">Hydrolase</keyword>
<reference evidence="8" key="1">
    <citation type="submission" date="2023-01" db="EMBL/GenBank/DDBJ databases">
        <title>The chitinases involved in constricting ring structure development in the nematode-trapping fungus Drechslerella dactyloides.</title>
        <authorList>
            <person name="Wang R."/>
            <person name="Zhang L."/>
            <person name="Tang P."/>
            <person name="Li S."/>
            <person name="Liang L."/>
        </authorList>
    </citation>
    <scope>NUCLEOTIDE SEQUENCE</scope>
    <source>
        <strain evidence="8">YMF1.00031</strain>
    </source>
</reference>
<dbReference type="InterPro" id="IPR000070">
    <property type="entry name" value="Pectinesterase_cat"/>
</dbReference>
<evidence type="ECO:0000313" key="9">
    <source>
        <dbReference type="Proteomes" id="UP001221413"/>
    </source>
</evidence>
<comment type="caution">
    <text evidence="8">The sequence shown here is derived from an EMBL/GenBank/DDBJ whole genome shotgun (WGS) entry which is preliminary data.</text>
</comment>
<dbReference type="GO" id="GO:0042545">
    <property type="term" value="P:cell wall modification"/>
    <property type="evidence" value="ECO:0007669"/>
    <property type="project" value="InterPro"/>
</dbReference>
<dbReference type="AlphaFoldDB" id="A0AAD6IW95"/>
<sequence length="445" mass="48393">MLSKGYLSSLCLLLAVPVSESIPFSSLFSKRDIDILDKRTTLPSIDGSGLRTGIHFTANSACQIPSPDYGPMEHCPQSSVLVDPTLKHVSTDGSYETYKTIQAAIDAIPNTSRKWTILVMAGTYHEQLNVTRAGPLTILGQTYDPLDKSKNLVTVIGGTANYNSRYTDNAFTSTLTVAPNLNASLTGAGPTGFTPPDDTPFGNTDFRVYNMDFRNTEFDISNGPALAISISRANAGLYFCGFYSYQDTVYIGKLGNAYFYRNEIAGQTDFLYGFGTAWIAYSKLLMRSCGGGVTAWKGTNTTFANTYGVYISLSDVVAANSTIATSMVGRCALGRPWNYLHRSVFMDCYMDASIRAVGYIPWASNPAWNQVVVPGQTLMGEYDSYGPGANLAGRAQPQTQNGVPVVVTTELTGAQEKQYSTPAKVFMDPKGKLTSTWIDSQFYPY</sequence>
<dbReference type="EC" id="3.1.1.11" evidence="3"/>